<protein>
    <submittedName>
        <fullName evidence="1">Uncharacterized protein</fullName>
    </submittedName>
</protein>
<name>A0AAN6WHC1_9PEZI</name>
<evidence type="ECO:0000313" key="2">
    <source>
        <dbReference type="Proteomes" id="UP001302126"/>
    </source>
</evidence>
<dbReference type="AlphaFoldDB" id="A0AAN6WHC1"/>
<evidence type="ECO:0000313" key="1">
    <source>
        <dbReference type="EMBL" id="KAK4182073.1"/>
    </source>
</evidence>
<dbReference type="EMBL" id="MU864776">
    <property type="protein sequence ID" value="KAK4182073.1"/>
    <property type="molecule type" value="Genomic_DNA"/>
</dbReference>
<reference evidence="1" key="1">
    <citation type="journal article" date="2023" name="Mol. Phylogenet. Evol.">
        <title>Genome-scale phylogeny and comparative genomics of the fungal order Sordariales.</title>
        <authorList>
            <person name="Hensen N."/>
            <person name="Bonometti L."/>
            <person name="Westerberg I."/>
            <person name="Brannstrom I.O."/>
            <person name="Guillou S."/>
            <person name="Cros-Aarteil S."/>
            <person name="Calhoun S."/>
            <person name="Haridas S."/>
            <person name="Kuo A."/>
            <person name="Mondo S."/>
            <person name="Pangilinan J."/>
            <person name="Riley R."/>
            <person name="LaButti K."/>
            <person name="Andreopoulos B."/>
            <person name="Lipzen A."/>
            <person name="Chen C."/>
            <person name="Yan M."/>
            <person name="Daum C."/>
            <person name="Ng V."/>
            <person name="Clum A."/>
            <person name="Steindorff A."/>
            <person name="Ohm R.A."/>
            <person name="Martin F."/>
            <person name="Silar P."/>
            <person name="Natvig D.O."/>
            <person name="Lalanne C."/>
            <person name="Gautier V."/>
            <person name="Ament-Velasquez S.L."/>
            <person name="Kruys A."/>
            <person name="Hutchinson M.I."/>
            <person name="Powell A.J."/>
            <person name="Barry K."/>
            <person name="Miller A.N."/>
            <person name="Grigoriev I.V."/>
            <person name="Debuchy R."/>
            <person name="Gladieux P."/>
            <person name="Hiltunen Thoren M."/>
            <person name="Johannesson H."/>
        </authorList>
    </citation>
    <scope>NUCLEOTIDE SEQUENCE</scope>
    <source>
        <strain evidence="1">PSN309</strain>
    </source>
</reference>
<feature type="non-terminal residue" evidence="1">
    <location>
        <position position="162"/>
    </location>
</feature>
<gene>
    <name evidence="1" type="ORF">QBC35DRAFT_550340</name>
</gene>
<keyword evidence="2" id="KW-1185">Reference proteome</keyword>
<accession>A0AAN6WHC1</accession>
<proteinExistence type="predicted"/>
<dbReference type="Proteomes" id="UP001302126">
    <property type="component" value="Unassembled WGS sequence"/>
</dbReference>
<feature type="non-terminal residue" evidence="1">
    <location>
        <position position="1"/>
    </location>
</feature>
<comment type="caution">
    <text evidence="1">The sequence shown here is derived from an EMBL/GenBank/DDBJ whole genome shotgun (WGS) entry which is preliminary data.</text>
</comment>
<reference evidence="1" key="2">
    <citation type="submission" date="2023-05" db="EMBL/GenBank/DDBJ databases">
        <authorList>
            <consortium name="Lawrence Berkeley National Laboratory"/>
            <person name="Steindorff A."/>
            <person name="Hensen N."/>
            <person name="Bonometti L."/>
            <person name="Westerberg I."/>
            <person name="Brannstrom I.O."/>
            <person name="Guillou S."/>
            <person name="Cros-Aarteil S."/>
            <person name="Calhoun S."/>
            <person name="Haridas S."/>
            <person name="Kuo A."/>
            <person name="Mondo S."/>
            <person name="Pangilinan J."/>
            <person name="Riley R."/>
            <person name="Labutti K."/>
            <person name="Andreopoulos B."/>
            <person name="Lipzen A."/>
            <person name="Chen C."/>
            <person name="Yanf M."/>
            <person name="Daum C."/>
            <person name="Ng V."/>
            <person name="Clum A."/>
            <person name="Ohm R."/>
            <person name="Martin F."/>
            <person name="Silar P."/>
            <person name="Natvig D."/>
            <person name="Lalanne C."/>
            <person name="Gautier V."/>
            <person name="Ament-Velasquez S.L."/>
            <person name="Kruys A."/>
            <person name="Hutchinson M.I."/>
            <person name="Powell A.J."/>
            <person name="Barry K."/>
            <person name="Miller A.N."/>
            <person name="Grigoriev I.V."/>
            <person name="Debuchy R."/>
            <person name="Gladieux P."/>
            <person name="Thoren M.H."/>
            <person name="Johannesson H."/>
        </authorList>
    </citation>
    <scope>NUCLEOTIDE SEQUENCE</scope>
    <source>
        <strain evidence="1">PSN309</strain>
    </source>
</reference>
<sequence>GQATIYLRKIWYATCGMYDVDTESTARGVTGNLKAKAAGSGTEVIDQREVELGATDNAGVMIHGSSREMECTNGTPCFVKPDHMGCFALRTRADFTPQEAKANKYFVGFTSSLRPNIGPYASFAPQPGQLYHVKPSSTLYVAVGHFQSHDLVGDALKEESNT</sequence>
<organism evidence="1 2">
    <name type="scientific">Podospora australis</name>
    <dbReference type="NCBI Taxonomy" id="1536484"/>
    <lineage>
        <taxon>Eukaryota</taxon>
        <taxon>Fungi</taxon>
        <taxon>Dikarya</taxon>
        <taxon>Ascomycota</taxon>
        <taxon>Pezizomycotina</taxon>
        <taxon>Sordariomycetes</taxon>
        <taxon>Sordariomycetidae</taxon>
        <taxon>Sordariales</taxon>
        <taxon>Podosporaceae</taxon>
        <taxon>Podospora</taxon>
    </lineage>
</organism>